<dbReference type="SUPFAM" id="SSF55874">
    <property type="entry name" value="ATPase domain of HSP90 chaperone/DNA topoisomerase II/histidine kinase"/>
    <property type="match status" value="1"/>
</dbReference>
<feature type="transmembrane region" description="Helical" evidence="6">
    <location>
        <begin position="37"/>
        <end position="55"/>
    </location>
</feature>
<dbReference type="InterPro" id="IPR036890">
    <property type="entry name" value="HATPase_C_sf"/>
</dbReference>
<evidence type="ECO:0000256" key="2">
    <source>
        <dbReference type="ARBA" id="ARBA00012438"/>
    </source>
</evidence>
<dbReference type="RefSeq" id="WP_326074577.1">
    <property type="nucleotide sequence ID" value="NZ_JARLKY010000072.1"/>
</dbReference>
<dbReference type="PANTHER" id="PTHR24421:SF63">
    <property type="entry name" value="SENSOR HISTIDINE KINASE DESK"/>
    <property type="match status" value="1"/>
</dbReference>
<evidence type="ECO:0000259" key="7">
    <source>
        <dbReference type="Pfam" id="PF02518"/>
    </source>
</evidence>
<feature type="transmembrane region" description="Helical" evidence="6">
    <location>
        <begin position="103"/>
        <end position="122"/>
    </location>
</feature>
<evidence type="ECO:0000256" key="1">
    <source>
        <dbReference type="ARBA" id="ARBA00000085"/>
    </source>
</evidence>
<dbReference type="Gene3D" id="3.30.565.10">
    <property type="entry name" value="Histidine kinase-like ATPase, C-terminal domain"/>
    <property type="match status" value="1"/>
</dbReference>
<evidence type="ECO:0000313" key="9">
    <source>
        <dbReference type="EMBL" id="MEC0230562.1"/>
    </source>
</evidence>
<protein>
    <recommendedName>
        <fullName evidence="2">histidine kinase</fullName>
        <ecNumber evidence="2">2.7.13.3</ecNumber>
    </recommendedName>
</protein>
<evidence type="ECO:0000256" key="5">
    <source>
        <dbReference type="ARBA" id="ARBA00023012"/>
    </source>
</evidence>
<keyword evidence="3" id="KW-0808">Transferase</keyword>
<keyword evidence="6" id="KW-0472">Membrane</keyword>
<feature type="transmembrane region" description="Helical" evidence="6">
    <location>
        <begin position="12"/>
        <end position="31"/>
    </location>
</feature>
<comment type="catalytic activity">
    <reaction evidence="1">
        <text>ATP + protein L-histidine = ADP + protein N-phospho-L-histidine.</text>
        <dbReference type="EC" id="2.7.13.3"/>
    </reaction>
</comment>
<dbReference type="Proteomes" id="UP001338137">
    <property type="component" value="Unassembled WGS sequence"/>
</dbReference>
<evidence type="ECO:0000256" key="6">
    <source>
        <dbReference type="SAM" id="Phobius"/>
    </source>
</evidence>
<accession>A0ABU6GBB5</accession>
<dbReference type="Pfam" id="PF02518">
    <property type="entry name" value="HATPase_c"/>
    <property type="match status" value="1"/>
</dbReference>
<dbReference type="Gene3D" id="1.20.5.1930">
    <property type="match status" value="1"/>
</dbReference>
<keyword evidence="6" id="KW-0812">Transmembrane</keyword>
<dbReference type="EC" id="2.7.13.3" evidence="2"/>
<dbReference type="InterPro" id="IPR003594">
    <property type="entry name" value="HATPase_dom"/>
</dbReference>
<evidence type="ECO:0000256" key="4">
    <source>
        <dbReference type="ARBA" id="ARBA00022777"/>
    </source>
</evidence>
<dbReference type="Pfam" id="PF07730">
    <property type="entry name" value="HisKA_3"/>
    <property type="match status" value="1"/>
</dbReference>
<feature type="transmembrane region" description="Helical" evidence="6">
    <location>
        <begin position="129"/>
        <end position="147"/>
    </location>
</feature>
<dbReference type="CDD" id="cd16917">
    <property type="entry name" value="HATPase_UhpB-NarQ-NarX-like"/>
    <property type="match status" value="1"/>
</dbReference>
<keyword evidence="5" id="KW-0902">Two-component regulatory system</keyword>
<evidence type="ECO:0000313" key="10">
    <source>
        <dbReference type="Proteomes" id="UP001338137"/>
    </source>
</evidence>
<comment type="caution">
    <text evidence="9">The sequence shown here is derived from an EMBL/GenBank/DDBJ whole genome shotgun (WGS) entry which is preliminary data.</text>
</comment>
<evidence type="ECO:0000256" key="3">
    <source>
        <dbReference type="ARBA" id="ARBA00022679"/>
    </source>
</evidence>
<organism evidence="9 10">
    <name type="scientific">Paenibacillus alba</name>
    <dbReference type="NCBI Taxonomy" id="1197127"/>
    <lineage>
        <taxon>Bacteria</taxon>
        <taxon>Bacillati</taxon>
        <taxon>Bacillota</taxon>
        <taxon>Bacilli</taxon>
        <taxon>Bacillales</taxon>
        <taxon>Paenibacillaceae</taxon>
        <taxon>Paenibacillus</taxon>
    </lineage>
</organism>
<dbReference type="PANTHER" id="PTHR24421">
    <property type="entry name" value="NITRATE/NITRITE SENSOR PROTEIN NARX-RELATED"/>
    <property type="match status" value="1"/>
</dbReference>
<feature type="domain" description="Histidine kinase/HSP90-like ATPase" evidence="7">
    <location>
        <begin position="277"/>
        <end position="366"/>
    </location>
</feature>
<reference evidence="9 10" key="1">
    <citation type="submission" date="2023-03" db="EMBL/GenBank/DDBJ databases">
        <title>Bacillus Genome Sequencing.</title>
        <authorList>
            <person name="Dunlap C."/>
        </authorList>
    </citation>
    <scope>NUCLEOTIDE SEQUENCE [LARGE SCALE GENOMIC DNA]</scope>
    <source>
        <strain evidence="9 10">BD-533</strain>
    </source>
</reference>
<keyword evidence="10" id="KW-1185">Reference proteome</keyword>
<gene>
    <name evidence="9" type="ORF">P4I72_25855</name>
</gene>
<dbReference type="GO" id="GO:0016301">
    <property type="term" value="F:kinase activity"/>
    <property type="evidence" value="ECO:0007669"/>
    <property type="project" value="UniProtKB-KW"/>
</dbReference>
<dbReference type="InterPro" id="IPR050482">
    <property type="entry name" value="Sensor_HK_TwoCompSys"/>
</dbReference>
<keyword evidence="4 9" id="KW-0418">Kinase</keyword>
<dbReference type="EMBL" id="JARLKY010000072">
    <property type="protein sequence ID" value="MEC0230562.1"/>
    <property type="molecule type" value="Genomic_DNA"/>
</dbReference>
<evidence type="ECO:0000259" key="8">
    <source>
        <dbReference type="Pfam" id="PF07730"/>
    </source>
</evidence>
<feature type="transmembrane region" description="Helical" evidence="6">
    <location>
        <begin position="62"/>
        <end position="91"/>
    </location>
</feature>
<feature type="domain" description="Signal transduction histidine kinase subgroup 3 dimerisation and phosphoacceptor" evidence="8">
    <location>
        <begin position="175"/>
        <end position="237"/>
    </location>
</feature>
<keyword evidence="6" id="KW-1133">Transmembrane helix</keyword>
<sequence length="376" mass="42957">MSKLLKSRKSPVDLWYLWFFYLIFPIMTLTSKPLPQMWAGFALLAVFALCVTLGFRDAKRRVICIVVICTMILFLSTTYSPYLIYMFFYTIPLMGLLPTTRQFFLTLAVLITTVIFIILLDFDQFYGDGLWYFLPSLVIMLVLPFGIRSRMKENELREKLTLANDEIARLAKLDERQRISRDLHDTLGHTLSLITLKSELAEKLILKNPERAVQEVKDIQATSRAALKQVRELISGMNMASIMEELKKSEEILRTAGVAFDVNNQVDLSKMLPMVQNILGMCLKEAITNVIKHSGATICTLKLHEDRAYWNMSLSDNGPACDRNKQQLPSSGRGLLGMRERLELIEGTMTFHKGTDAETSLVIRIPRIIKQYEAKG</sequence>
<proteinExistence type="predicted"/>
<name>A0ABU6GBB5_9BACL</name>
<dbReference type="InterPro" id="IPR011712">
    <property type="entry name" value="Sig_transdc_His_kin_sub3_dim/P"/>
</dbReference>